<feature type="transmembrane region" description="Helical" evidence="6">
    <location>
        <begin position="104"/>
        <end position="123"/>
    </location>
</feature>
<accession>A0A7X5TTN4</accession>
<proteinExistence type="predicted"/>
<feature type="transmembrane region" description="Helical" evidence="6">
    <location>
        <begin position="302"/>
        <end position="319"/>
    </location>
</feature>
<dbReference type="InterPro" id="IPR036259">
    <property type="entry name" value="MFS_trans_sf"/>
</dbReference>
<feature type="compositionally biased region" description="Polar residues" evidence="5">
    <location>
        <begin position="1"/>
        <end position="14"/>
    </location>
</feature>
<comment type="subcellular location">
    <subcellularLocation>
        <location evidence="1">Cell membrane</location>
        <topology evidence="1">Multi-pass membrane protein</topology>
    </subcellularLocation>
</comment>
<evidence type="ECO:0000256" key="6">
    <source>
        <dbReference type="SAM" id="Phobius"/>
    </source>
</evidence>
<dbReference type="RefSeq" id="WP_243848798.1">
    <property type="nucleotide sequence ID" value="NZ_JAAMOX010000002.1"/>
</dbReference>
<evidence type="ECO:0000256" key="2">
    <source>
        <dbReference type="ARBA" id="ARBA00022692"/>
    </source>
</evidence>
<dbReference type="Pfam" id="PF07690">
    <property type="entry name" value="MFS_1"/>
    <property type="match status" value="1"/>
</dbReference>
<keyword evidence="2 6" id="KW-0812">Transmembrane</keyword>
<dbReference type="EMBL" id="JAAMOX010000002">
    <property type="protein sequence ID" value="NIH54816.1"/>
    <property type="molecule type" value="Genomic_DNA"/>
</dbReference>
<sequence length="458" mass="48790">MSTPSAMTDAQKQPKTPPTGGKVAAWDVPITKKTITQVSVICFIAWVASVYDYTLFGTLLPVIAADFGWDAGQATMINTFATVGVFIVSLVVGTILDRLGRKRALILLMIGGAVASGLTGAVVGAASLIIVRAFSGFSMSEEVVNAVYLNEIYKKAKSRGFMFSLVQSGWPVGALLSAGLSAILLPIIGWRWSFVFAAALSLIVVALAARLPESPTFAAMQEVRRRRSAGDIEGANSLASEHDLEEASHYKTGLKDVFTKDLRMNTICLSLAWFFNWVAIQVFSVLGTTVLVEAKAVSFDNALLILVVANAVAFLGYLVHGWVGDRLGRKLTVTLGWVLGGVSSMVMLFGPADAGFVITFYAITLFFLTGPYAALLFHMGESFPAHVRGMGTNVAHVMAPVGGIAGSFFLGAFLLAGVDMMWAAFFTGSLGLFLSGICMLGTRTTNRLGDHKKAKEQA</sequence>
<feature type="transmembrane region" description="Helical" evidence="6">
    <location>
        <begin position="190"/>
        <end position="211"/>
    </location>
</feature>
<feature type="transmembrane region" description="Helical" evidence="6">
    <location>
        <begin position="422"/>
        <end position="442"/>
    </location>
</feature>
<dbReference type="InterPro" id="IPR020846">
    <property type="entry name" value="MFS_dom"/>
</dbReference>
<feature type="transmembrane region" description="Helical" evidence="6">
    <location>
        <begin position="397"/>
        <end position="416"/>
    </location>
</feature>
<dbReference type="AlphaFoldDB" id="A0A7X5TTN4"/>
<feature type="domain" description="Major facilitator superfamily (MFS) profile" evidence="7">
    <location>
        <begin position="38"/>
        <end position="447"/>
    </location>
</feature>
<dbReference type="Proteomes" id="UP000541033">
    <property type="component" value="Unassembled WGS sequence"/>
</dbReference>
<comment type="caution">
    <text evidence="8">The sequence shown here is derived from an EMBL/GenBank/DDBJ whole genome shotgun (WGS) entry which is preliminary data.</text>
</comment>
<evidence type="ECO:0000256" key="1">
    <source>
        <dbReference type="ARBA" id="ARBA00004651"/>
    </source>
</evidence>
<dbReference type="GO" id="GO:0046943">
    <property type="term" value="F:carboxylic acid transmembrane transporter activity"/>
    <property type="evidence" value="ECO:0007669"/>
    <property type="project" value="TreeGrafter"/>
</dbReference>
<dbReference type="PANTHER" id="PTHR23508:SF10">
    <property type="entry name" value="CARBOXYLIC ACID TRANSPORTER PROTEIN HOMOLOG"/>
    <property type="match status" value="1"/>
</dbReference>
<keyword evidence="9" id="KW-1185">Reference proteome</keyword>
<evidence type="ECO:0000313" key="9">
    <source>
        <dbReference type="Proteomes" id="UP000541033"/>
    </source>
</evidence>
<dbReference type="InterPro" id="IPR011701">
    <property type="entry name" value="MFS"/>
</dbReference>
<evidence type="ECO:0000259" key="7">
    <source>
        <dbReference type="PROSITE" id="PS50850"/>
    </source>
</evidence>
<keyword evidence="3 6" id="KW-1133">Transmembrane helix</keyword>
<dbReference type="PROSITE" id="PS50850">
    <property type="entry name" value="MFS"/>
    <property type="match status" value="1"/>
</dbReference>
<reference evidence="8 9" key="1">
    <citation type="submission" date="2020-02" db="EMBL/GenBank/DDBJ databases">
        <title>Sequencing the genomes of 1000 actinobacteria strains.</title>
        <authorList>
            <person name="Klenk H.-P."/>
        </authorList>
    </citation>
    <scope>NUCLEOTIDE SEQUENCE [LARGE SCALE GENOMIC DNA]</scope>
    <source>
        <strain evidence="8 9">DSM 27960</strain>
    </source>
</reference>
<organism evidence="8 9">
    <name type="scientific">Lysinibacter cavernae</name>
    <dbReference type="NCBI Taxonomy" id="1640652"/>
    <lineage>
        <taxon>Bacteria</taxon>
        <taxon>Bacillati</taxon>
        <taxon>Actinomycetota</taxon>
        <taxon>Actinomycetes</taxon>
        <taxon>Micrococcales</taxon>
        <taxon>Microbacteriaceae</taxon>
        <taxon>Lysinibacter</taxon>
    </lineage>
</organism>
<feature type="transmembrane region" description="Helical" evidence="6">
    <location>
        <begin position="267"/>
        <end position="290"/>
    </location>
</feature>
<keyword evidence="4 6" id="KW-0472">Membrane</keyword>
<feature type="transmembrane region" description="Helical" evidence="6">
    <location>
        <begin position="76"/>
        <end position="97"/>
    </location>
</feature>
<evidence type="ECO:0000256" key="3">
    <source>
        <dbReference type="ARBA" id="ARBA00022989"/>
    </source>
</evidence>
<dbReference type="Gene3D" id="1.20.1250.20">
    <property type="entry name" value="MFS general substrate transporter like domains"/>
    <property type="match status" value="1"/>
</dbReference>
<feature type="transmembrane region" description="Helical" evidence="6">
    <location>
        <begin position="40"/>
        <end position="64"/>
    </location>
</feature>
<gene>
    <name evidence="8" type="ORF">FHX76_002712</name>
</gene>
<name>A0A7X5TTN4_9MICO</name>
<protein>
    <submittedName>
        <fullName evidence="8">MFS family permease</fullName>
    </submittedName>
</protein>
<feature type="transmembrane region" description="Helical" evidence="6">
    <location>
        <begin position="356"/>
        <end position="377"/>
    </location>
</feature>
<evidence type="ECO:0000256" key="5">
    <source>
        <dbReference type="SAM" id="MobiDB-lite"/>
    </source>
</evidence>
<feature type="region of interest" description="Disordered" evidence="5">
    <location>
        <begin position="1"/>
        <end position="21"/>
    </location>
</feature>
<feature type="transmembrane region" description="Helical" evidence="6">
    <location>
        <begin position="331"/>
        <end position="350"/>
    </location>
</feature>
<dbReference type="PANTHER" id="PTHR23508">
    <property type="entry name" value="CARBOXYLIC ACID TRANSPORTER PROTEIN HOMOLOG"/>
    <property type="match status" value="1"/>
</dbReference>
<dbReference type="SUPFAM" id="SSF103473">
    <property type="entry name" value="MFS general substrate transporter"/>
    <property type="match status" value="1"/>
</dbReference>
<dbReference type="GO" id="GO:0005886">
    <property type="term" value="C:plasma membrane"/>
    <property type="evidence" value="ECO:0007669"/>
    <property type="project" value="UniProtKB-SubCell"/>
</dbReference>
<evidence type="ECO:0000313" key="8">
    <source>
        <dbReference type="EMBL" id="NIH54816.1"/>
    </source>
</evidence>
<evidence type="ECO:0000256" key="4">
    <source>
        <dbReference type="ARBA" id="ARBA00023136"/>
    </source>
</evidence>